<sequence length="260" mass="29197">MRNQEQQDHPVLGRYPLYFKLTFAVFAGITLVWAALAYLLWPGLHRLGLPIAYGVETLLAIFPLLCWIMWGSMLLASTNHWRIHPIWLRISNRWLYAFFPLVLLAGKVVGASKDKVSQSLIDLINHLVELNLYKVPADRLLLLTPHCLQKSDCVHKVTTDVHNCKRCGRCQVGTLLDIADTYGCKFVVVTGGTLARLMIKNIRPKAIVAIACERDLVSGMNDVFPIPVVGVLNERPCGPCCNTRVDTDRIKEVVEKLING</sequence>
<name>A0A6N3CXJ1_9FIRM</name>
<reference evidence="2" key="1">
    <citation type="submission" date="2019-11" db="EMBL/GenBank/DDBJ databases">
        <authorList>
            <person name="Feng L."/>
        </authorList>
    </citation>
    <scope>NUCLEOTIDE SEQUENCE</scope>
    <source>
        <strain evidence="2">VrattiLFYP33</strain>
    </source>
</reference>
<evidence type="ECO:0000256" key="1">
    <source>
        <dbReference type="SAM" id="Phobius"/>
    </source>
</evidence>
<dbReference type="AlphaFoldDB" id="A0A6N3CXJ1"/>
<keyword evidence="1" id="KW-1133">Transmembrane helix</keyword>
<feature type="transmembrane region" description="Helical" evidence="1">
    <location>
        <begin position="47"/>
        <end position="73"/>
    </location>
</feature>
<gene>
    <name evidence="2" type="ORF">VRLFYP33_01434</name>
</gene>
<keyword evidence="1" id="KW-0472">Membrane</keyword>
<protein>
    <recommendedName>
        <fullName evidence="3">DUF116 domain-containing protein</fullName>
    </recommendedName>
</protein>
<dbReference type="RefSeq" id="WP_021841796.1">
    <property type="nucleotide sequence ID" value="NZ_CACRUX010000054.1"/>
</dbReference>
<evidence type="ECO:0008006" key="3">
    <source>
        <dbReference type="Google" id="ProtNLM"/>
    </source>
</evidence>
<organism evidence="2">
    <name type="scientific">Veillonella ratti</name>
    <dbReference type="NCBI Taxonomy" id="103892"/>
    <lineage>
        <taxon>Bacteria</taxon>
        <taxon>Bacillati</taxon>
        <taxon>Bacillota</taxon>
        <taxon>Negativicutes</taxon>
        <taxon>Veillonellales</taxon>
        <taxon>Veillonellaceae</taxon>
        <taxon>Veillonella</taxon>
    </lineage>
</organism>
<dbReference type="PANTHER" id="PTHR43801">
    <property type="entry name" value="NUCLEOTIDE-BINDING PROTEIN-RELATED"/>
    <property type="match status" value="1"/>
</dbReference>
<accession>A0A6N3CXJ1</accession>
<dbReference type="InterPro" id="IPR002829">
    <property type="entry name" value="DUF116"/>
</dbReference>
<feature type="transmembrane region" description="Helical" evidence="1">
    <location>
        <begin position="21"/>
        <end position="41"/>
    </location>
</feature>
<dbReference type="PANTHER" id="PTHR43801:SF1">
    <property type="entry name" value="POLYPRENYL SYNTHETASE"/>
    <property type="match status" value="1"/>
</dbReference>
<dbReference type="EMBL" id="CACRUX010000054">
    <property type="protein sequence ID" value="VYU20374.1"/>
    <property type="molecule type" value="Genomic_DNA"/>
</dbReference>
<dbReference type="Pfam" id="PF01976">
    <property type="entry name" value="DUF116"/>
    <property type="match status" value="1"/>
</dbReference>
<proteinExistence type="predicted"/>
<evidence type="ECO:0000313" key="2">
    <source>
        <dbReference type="EMBL" id="VYU20374.1"/>
    </source>
</evidence>
<keyword evidence="1" id="KW-0812">Transmembrane</keyword>
<feature type="transmembrane region" description="Helical" evidence="1">
    <location>
        <begin position="94"/>
        <end position="112"/>
    </location>
</feature>